<evidence type="ECO:0000313" key="9">
    <source>
        <dbReference type="EMBL" id="CCH47854.1"/>
    </source>
</evidence>
<feature type="binding site" evidence="6">
    <location>
        <position position="143"/>
    </location>
    <ligand>
        <name>substrate</name>
    </ligand>
</feature>
<evidence type="ECO:0000256" key="5">
    <source>
        <dbReference type="PIRSR" id="PIRSR600888-1"/>
    </source>
</evidence>
<comment type="catalytic activity">
    <reaction evidence="1 8">
        <text>dTDP-4-dehydro-6-deoxy-alpha-D-glucose = dTDP-4-dehydro-beta-L-rhamnose</text>
        <dbReference type="Rhea" id="RHEA:16969"/>
        <dbReference type="ChEBI" id="CHEBI:57649"/>
        <dbReference type="ChEBI" id="CHEBI:62830"/>
        <dbReference type="EC" id="5.1.3.13"/>
    </reaction>
</comment>
<dbReference type="UniPathway" id="UPA00124"/>
<reference evidence="9 10" key="1">
    <citation type="journal article" date="2013" name="PLoS ONE">
        <title>The first genomic and proteomic characterization of a deep-sea sulfate reducer: insights into the piezophilic lifestyle of Desulfovibrio piezophilus.</title>
        <authorList>
            <person name="Pradel N."/>
            <person name="Ji B."/>
            <person name="Gimenez G."/>
            <person name="Talla E."/>
            <person name="Lenoble P."/>
            <person name="Garel M."/>
            <person name="Tamburini C."/>
            <person name="Fourquet P."/>
            <person name="Lebrun R."/>
            <person name="Bertin P."/>
            <person name="Denis Y."/>
            <person name="Pophillat M."/>
            <person name="Barbe V."/>
            <person name="Ollivier B."/>
            <person name="Dolla A."/>
        </authorList>
    </citation>
    <scope>NUCLEOTIDE SEQUENCE [LARGE SCALE GENOMIC DNA]</scope>
    <source>
        <strain evidence="10">DSM 10523 / SB164P1</strain>
    </source>
</reference>
<sequence>MQVYETGFSGLFVLEPKVFQDERGFFLESYNKDSFRLLDIECDFVQDNHAYSKDLGVLRGFHFQRPPMAQAKLVWVTRGAVLDVVIDLRLGSVTYGKYAPVVLSASNFKRMFIPKGFGHAYITIMPDTEFQYKVDAPYSPDHEGGIAWDDPTIGMDWTPALHGQKPILSEKDRRLSRFVDFHSPFIYEDY</sequence>
<keyword evidence="8 9" id="KW-0413">Isomerase</keyword>
<evidence type="ECO:0000256" key="8">
    <source>
        <dbReference type="RuleBase" id="RU364069"/>
    </source>
</evidence>
<evidence type="ECO:0000256" key="4">
    <source>
        <dbReference type="ARBA" id="ARBA00019595"/>
    </source>
</evidence>
<feature type="binding site" evidence="6">
    <location>
        <position position="119"/>
    </location>
    <ligand>
        <name>substrate</name>
    </ligand>
</feature>
<dbReference type="PANTHER" id="PTHR21047">
    <property type="entry name" value="DTDP-6-DEOXY-D-GLUCOSE-3,5 EPIMERASE"/>
    <property type="match status" value="1"/>
</dbReference>
<dbReference type="HOGENOM" id="CLU_090940_1_1_7"/>
<dbReference type="SUPFAM" id="SSF51182">
    <property type="entry name" value="RmlC-like cupins"/>
    <property type="match status" value="1"/>
</dbReference>
<name>M1WNX6_PSEP2</name>
<dbReference type="KEGG" id="dpi:BN4_10617"/>
<comment type="function">
    <text evidence="2 8">Catalyzes the epimerization of the C3' and C5'positions of dTDP-6-deoxy-D-xylo-4-hexulose, forming dTDP-6-deoxy-L-lyxo-4-hexulose.</text>
</comment>
<dbReference type="AlphaFoldDB" id="M1WNX6"/>
<feature type="binding site" evidence="6">
    <location>
        <position position="72"/>
    </location>
    <ligand>
        <name>substrate</name>
    </ligand>
</feature>
<dbReference type="PATRIC" id="fig|879567.3.peg.642"/>
<evidence type="ECO:0000256" key="3">
    <source>
        <dbReference type="ARBA" id="ARBA00012098"/>
    </source>
</evidence>
<dbReference type="GO" id="GO:0008830">
    <property type="term" value="F:dTDP-4-dehydrorhamnose 3,5-epimerase activity"/>
    <property type="evidence" value="ECO:0007669"/>
    <property type="project" value="UniProtKB-UniRule"/>
</dbReference>
<dbReference type="OrthoDB" id="9800680at2"/>
<gene>
    <name evidence="9" type="primary">rfbC</name>
    <name evidence="9" type="ordered locus">BN4_10617</name>
</gene>
<reference evidence="10" key="2">
    <citation type="journal article" date="2013" name="Stand. Genomic Sci.">
        <title>Complete genome sequence of Desulfocapsa sulfexigens, a marine deltaproteobacterium specialized in disproportionating inorganic sulfur compounds.</title>
        <authorList>
            <person name="Finster K.W."/>
            <person name="Kjeldsen K.U."/>
            <person name="Kube M."/>
            <person name="Reinhardt R."/>
            <person name="Mussmann M."/>
            <person name="Amann R."/>
            <person name="Schreiber L."/>
        </authorList>
    </citation>
    <scope>NUCLEOTIDE SEQUENCE [LARGE SCALE GENOMIC DNA]</scope>
    <source>
        <strain evidence="10">DSM 10523 / SB164P1</strain>
    </source>
</reference>
<comment type="subunit">
    <text evidence="8">Homodimer.</text>
</comment>
<feature type="binding site" evidence="6">
    <location>
        <position position="28"/>
    </location>
    <ligand>
        <name>substrate</name>
    </ligand>
</feature>
<dbReference type="GO" id="GO:0019305">
    <property type="term" value="P:dTDP-rhamnose biosynthetic process"/>
    <property type="evidence" value="ECO:0007669"/>
    <property type="project" value="UniProtKB-UniRule"/>
</dbReference>
<dbReference type="eggNOG" id="COG1898">
    <property type="taxonomic scope" value="Bacteria"/>
</dbReference>
<evidence type="ECO:0000256" key="1">
    <source>
        <dbReference type="ARBA" id="ARBA00001298"/>
    </source>
</evidence>
<feature type="active site" description="Proton donor" evidence="5">
    <location>
        <position position="132"/>
    </location>
</feature>
<protein>
    <recommendedName>
        <fullName evidence="4 8">dTDP-4-dehydrorhamnose 3,5-epimerase</fullName>
        <ecNumber evidence="3 8">5.1.3.13</ecNumber>
    </recommendedName>
    <alternativeName>
        <fullName evidence="8">Thymidine diphospho-4-keto-rhamnose 3,5-epimerase</fullName>
    </alternativeName>
</protein>
<dbReference type="BioCyc" id="DPIE1322246:BN4_RS03170-MONOMER"/>
<dbReference type="InterPro" id="IPR014710">
    <property type="entry name" value="RmlC-like_jellyroll"/>
</dbReference>
<dbReference type="GO" id="GO:0005829">
    <property type="term" value="C:cytosol"/>
    <property type="evidence" value="ECO:0007669"/>
    <property type="project" value="TreeGrafter"/>
</dbReference>
<accession>M1WNX6</accession>
<evidence type="ECO:0000256" key="6">
    <source>
        <dbReference type="PIRSR" id="PIRSR600888-2"/>
    </source>
</evidence>
<dbReference type="RefSeq" id="WP_015413908.1">
    <property type="nucleotide sequence ID" value="NC_020409.1"/>
</dbReference>
<dbReference type="PANTHER" id="PTHR21047:SF2">
    <property type="entry name" value="THYMIDINE DIPHOSPHO-4-KETO-RHAMNOSE 3,5-EPIMERASE"/>
    <property type="match status" value="1"/>
</dbReference>
<comment type="pathway">
    <text evidence="8">Carbohydrate biosynthesis; dTDP-L-rhamnose biosynthesis.</text>
</comment>
<proteinExistence type="inferred from homology"/>
<organism evidence="9 10">
    <name type="scientific">Pseudodesulfovibrio piezophilus (strain DSM 21447 / JCM 15486 / C1TLV30)</name>
    <name type="common">Desulfovibrio piezophilus</name>
    <dbReference type="NCBI Taxonomy" id="1322246"/>
    <lineage>
        <taxon>Bacteria</taxon>
        <taxon>Pseudomonadati</taxon>
        <taxon>Thermodesulfobacteriota</taxon>
        <taxon>Desulfovibrionia</taxon>
        <taxon>Desulfovibrionales</taxon>
        <taxon>Desulfovibrionaceae</taxon>
    </lineage>
</organism>
<dbReference type="EMBL" id="FO203427">
    <property type="protein sequence ID" value="CCH47854.1"/>
    <property type="molecule type" value="Genomic_DNA"/>
</dbReference>
<evidence type="ECO:0000313" key="10">
    <source>
        <dbReference type="Proteomes" id="UP000011724"/>
    </source>
</evidence>
<dbReference type="NCBIfam" id="TIGR01221">
    <property type="entry name" value="rmlC"/>
    <property type="match status" value="1"/>
</dbReference>
<feature type="site" description="Participates in a stacking interaction with the thymidine ring of dTDP-4-oxo-6-deoxyglucose" evidence="7">
    <location>
        <position position="138"/>
    </location>
</feature>
<feature type="binding site" evidence="6">
    <location>
        <position position="23"/>
    </location>
    <ligand>
        <name>substrate</name>
    </ligand>
</feature>
<dbReference type="EC" id="5.1.3.13" evidence="3 8"/>
<feature type="binding site" evidence="6">
    <location>
        <begin position="46"/>
        <end position="48"/>
    </location>
    <ligand>
        <name>substrate</name>
    </ligand>
</feature>
<dbReference type="CDD" id="cd00438">
    <property type="entry name" value="cupin_RmlC"/>
    <property type="match status" value="1"/>
</dbReference>
<feature type="binding site" evidence="6">
    <location>
        <position position="59"/>
    </location>
    <ligand>
        <name>substrate</name>
    </ligand>
</feature>
<dbReference type="InterPro" id="IPR000888">
    <property type="entry name" value="RmlC-like"/>
</dbReference>
<dbReference type="STRING" id="1322246.BN4_10617"/>
<dbReference type="Pfam" id="PF00908">
    <property type="entry name" value="dTDP_sugar_isom"/>
    <property type="match status" value="1"/>
</dbReference>
<keyword evidence="10" id="KW-1185">Reference proteome</keyword>
<evidence type="ECO:0000256" key="7">
    <source>
        <dbReference type="PIRSR" id="PIRSR600888-3"/>
    </source>
</evidence>
<dbReference type="InterPro" id="IPR011051">
    <property type="entry name" value="RmlC_Cupin_sf"/>
</dbReference>
<evidence type="ECO:0000256" key="2">
    <source>
        <dbReference type="ARBA" id="ARBA00001997"/>
    </source>
</evidence>
<feature type="binding site" evidence="6">
    <location>
        <position position="165"/>
    </location>
    <ligand>
        <name>substrate</name>
    </ligand>
</feature>
<comment type="similarity">
    <text evidence="8">Belongs to the dTDP-4-dehydrorhamnose 3,5-epimerase family.</text>
</comment>
<dbReference type="GO" id="GO:0000271">
    <property type="term" value="P:polysaccharide biosynthetic process"/>
    <property type="evidence" value="ECO:0007669"/>
    <property type="project" value="TreeGrafter"/>
</dbReference>
<feature type="active site" description="Proton acceptor" evidence="5">
    <location>
        <position position="62"/>
    </location>
</feature>
<dbReference type="Proteomes" id="UP000011724">
    <property type="component" value="Chromosome"/>
</dbReference>
<dbReference type="Gene3D" id="2.60.120.10">
    <property type="entry name" value="Jelly Rolls"/>
    <property type="match status" value="1"/>
</dbReference>